<name>A0A7J7Z584_MYOMY</name>
<gene>
    <name evidence="1" type="ORF">mMyoMyo1_010682</name>
</gene>
<protein>
    <submittedName>
        <fullName evidence="1">Uncharacterized protein</fullName>
    </submittedName>
</protein>
<dbReference type="Proteomes" id="UP000527355">
    <property type="component" value="Unassembled WGS sequence"/>
</dbReference>
<dbReference type="EMBL" id="JABWUV010000003">
    <property type="protein sequence ID" value="KAF6369334.1"/>
    <property type="molecule type" value="Genomic_DNA"/>
</dbReference>
<reference evidence="1 2" key="1">
    <citation type="journal article" date="2020" name="Nature">
        <title>Six reference-quality genomes reveal evolution of bat adaptations.</title>
        <authorList>
            <person name="Jebb D."/>
            <person name="Huang Z."/>
            <person name="Pippel M."/>
            <person name="Hughes G.M."/>
            <person name="Lavrichenko K."/>
            <person name="Devanna P."/>
            <person name="Winkler S."/>
            <person name="Jermiin L.S."/>
            <person name="Skirmuntt E.C."/>
            <person name="Katzourakis A."/>
            <person name="Burkitt-Gray L."/>
            <person name="Ray D.A."/>
            <person name="Sullivan K.A.M."/>
            <person name="Roscito J.G."/>
            <person name="Kirilenko B.M."/>
            <person name="Davalos L.M."/>
            <person name="Corthals A.P."/>
            <person name="Power M.L."/>
            <person name="Jones G."/>
            <person name="Ransome R.D."/>
            <person name="Dechmann D.K.N."/>
            <person name="Locatelli A.G."/>
            <person name="Puechmaille S.J."/>
            <person name="Fedrigo O."/>
            <person name="Jarvis E.D."/>
            <person name="Hiller M."/>
            <person name="Vernes S.C."/>
            <person name="Myers E.W."/>
            <person name="Teeling E.C."/>
        </authorList>
    </citation>
    <scope>NUCLEOTIDE SEQUENCE [LARGE SCALE GENOMIC DNA]</scope>
    <source>
        <strain evidence="1">MMyoMyo1</strain>
        <tissue evidence="1">Flight muscle</tissue>
    </source>
</reference>
<dbReference type="AlphaFoldDB" id="A0A7J7Z584"/>
<evidence type="ECO:0000313" key="2">
    <source>
        <dbReference type="Proteomes" id="UP000527355"/>
    </source>
</evidence>
<proteinExistence type="predicted"/>
<keyword evidence="2" id="KW-1185">Reference proteome</keyword>
<evidence type="ECO:0000313" key="1">
    <source>
        <dbReference type="EMBL" id="KAF6369334.1"/>
    </source>
</evidence>
<organism evidence="1 2">
    <name type="scientific">Myotis myotis</name>
    <name type="common">Greater mouse-eared bat</name>
    <name type="synonym">Vespertilio myotis</name>
    <dbReference type="NCBI Taxonomy" id="51298"/>
    <lineage>
        <taxon>Eukaryota</taxon>
        <taxon>Metazoa</taxon>
        <taxon>Chordata</taxon>
        <taxon>Craniata</taxon>
        <taxon>Vertebrata</taxon>
        <taxon>Euteleostomi</taxon>
        <taxon>Mammalia</taxon>
        <taxon>Eutheria</taxon>
        <taxon>Laurasiatheria</taxon>
        <taxon>Chiroptera</taxon>
        <taxon>Yangochiroptera</taxon>
        <taxon>Vespertilionidae</taxon>
        <taxon>Myotis</taxon>
    </lineage>
</organism>
<comment type="caution">
    <text evidence="1">The sequence shown here is derived from an EMBL/GenBank/DDBJ whole genome shotgun (WGS) entry which is preliminary data.</text>
</comment>
<sequence>MVLRKLDRYMQKKNETRPPTPYTKINSKWLKDLNVRQETIKILEETTGSKISDICCSKIFTNMAPRTMEIKKKINKWDYIKIKNLYTTKETINKTTREPTVWENIFPRVISDKGLISNIYRKEKKLQSRRNQP</sequence>
<accession>A0A7J7Z584</accession>